<accession>A0A0A9B812</accession>
<name>A0A0A9B812_ARUDO</name>
<reference evidence="2" key="2">
    <citation type="journal article" date="2015" name="Data Brief">
        <title>Shoot transcriptome of the giant reed, Arundo donax.</title>
        <authorList>
            <person name="Barrero R.A."/>
            <person name="Guerrero F.D."/>
            <person name="Moolhuijzen P."/>
            <person name="Goolsby J.A."/>
            <person name="Tidwell J."/>
            <person name="Bellgard S.E."/>
            <person name="Bellgard M.I."/>
        </authorList>
    </citation>
    <scope>NUCLEOTIDE SEQUENCE</scope>
    <source>
        <tissue evidence="2">Shoot tissue taken approximately 20 cm above the soil surface</tissue>
    </source>
</reference>
<feature type="region of interest" description="Disordered" evidence="1">
    <location>
        <begin position="1"/>
        <end position="42"/>
    </location>
</feature>
<sequence length="42" mass="4354">MDTVAPPLLGLRPHLQERATRTPPVSTTAATPASATEASPQD</sequence>
<feature type="compositionally biased region" description="Low complexity" evidence="1">
    <location>
        <begin position="21"/>
        <end position="42"/>
    </location>
</feature>
<proteinExistence type="predicted"/>
<dbReference type="EMBL" id="GBRH01238424">
    <property type="protein sequence ID" value="JAD59471.1"/>
    <property type="molecule type" value="Transcribed_RNA"/>
</dbReference>
<reference evidence="2" key="1">
    <citation type="submission" date="2014-09" db="EMBL/GenBank/DDBJ databases">
        <authorList>
            <person name="Magalhaes I.L.F."/>
            <person name="Oliveira U."/>
            <person name="Santos F.R."/>
            <person name="Vidigal T.H.D.A."/>
            <person name="Brescovit A.D."/>
            <person name="Santos A.J."/>
        </authorList>
    </citation>
    <scope>NUCLEOTIDE SEQUENCE</scope>
    <source>
        <tissue evidence="2">Shoot tissue taken approximately 20 cm above the soil surface</tissue>
    </source>
</reference>
<evidence type="ECO:0000256" key="1">
    <source>
        <dbReference type="SAM" id="MobiDB-lite"/>
    </source>
</evidence>
<evidence type="ECO:0000313" key="2">
    <source>
        <dbReference type="EMBL" id="JAD59471.1"/>
    </source>
</evidence>
<dbReference type="AlphaFoldDB" id="A0A0A9B812"/>
<organism evidence="2">
    <name type="scientific">Arundo donax</name>
    <name type="common">Giant reed</name>
    <name type="synonym">Donax arundinaceus</name>
    <dbReference type="NCBI Taxonomy" id="35708"/>
    <lineage>
        <taxon>Eukaryota</taxon>
        <taxon>Viridiplantae</taxon>
        <taxon>Streptophyta</taxon>
        <taxon>Embryophyta</taxon>
        <taxon>Tracheophyta</taxon>
        <taxon>Spermatophyta</taxon>
        <taxon>Magnoliopsida</taxon>
        <taxon>Liliopsida</taxon>
        <taxon>Poales</taxon>
        <taxon>Poaceae</taxon>
        <taxon>PACMAD clade</taxon>
        <taxon>Arundinoideae</taxon>
        <taxon>Arundineae</taxon>
        <taxon>Arundo</taxon>
    </lineage>
</organism>
<protein>
    <submittedName>
        <fullName evidence="2">Uncharacterized protein</fullName>
    </submittedName>
</protein>